<keyword evidence="7" id="KW-1185">Reference proteome</keyword>
<dbReference type="Gene3D" id="3.40.47.10">
    <property type="match status" value="1"/>
</dbReference>
<dbReference type="KEGG" id="mdn:JT25_021970"/>
<dbReference type="NCBIfam" id="NF006618">
    <property type="entry name" value="PRK09185.1"/>
    <property type="match status" value="1"/>
</dbReference>
<dbReference type="Proteomes" id="UP000030512">
    <property type="component" value="Chromosome"/>
</dbReference>
<evidence type="ECO:0000259" key="5">
    <source>
        <dbReference type="PROSITE" id="PS52004"/>
    </source>
</evidence>
<dbReference type="InterPro" id="IPR000794">
    <property type="entry name" value="Beta-ketoacyl_synthase"/>
</dbReference>
<dbReference type="Pfam" id="PF02801">
    <property type="entry name" value="Ketoacyl-synt_C"/>
    <property type="match status" value="1"/>
</dbReference>
<comment type="pathway">
    <text evidence="1">Lipid metabolism; fatty acid biosynthesis.</text>
</comment>
<dbReference type="SUPFAM" id="SSF53901">
    <property type="entry name" value="Thiolase-like"/>
    <property type="match status" value="2"/>
</dbReference>
<evidence type="ECO:0000256" key="2">
    <source>
        <dbReference type="ARBA" id="ARBA00008467"/>
    </source>
</evidence>
<name>A0A140E6U1_9GAMM</name>
<dbReference type="RefSeq" id="WP_052141936.1">
    <property type="nucleotide sequence ID" value="NZ_CP014476.1"/>
</dbReference>
<evidence type="ECO:0000313" key="6">
    <source>
        <dbReference type="EMBL" id="AMK79115.1"/>
    </source>
</evidence>
<dbReference type="InterPro" id="IPR020841">
    <property type="entry name" value="PKS_Beta-ketoAc_synthase_dom"/>
</dbReference>
<dbReference type="SMART" id="SM00825">
    <property type="entry name" value="PKS_KS"/>
    <property type="match status" value="1"/>
</dbReference>
<dbReference type="PANTHER" id="PTHR11712:SF320">
    <property type="entry name" value="BETA-KETOACYL SYNTHASE"/>
    <property type="match status" value="1"/>
</dbReference>
<dbReference type="PROSITE" id="PS00606">
    <property type="entry name" value="KS3_1"/>
    <property type="match status" value="1"/>
</dbReference>
<dbReference type="GO" id="GO:0005829">
    <property type="term" value="C:cytosol"/>
    <property type="evidence" value="ECO:0007669"/>
    <property type="project" value="TreeGrafter"/>
</dbReference>
<dbReference type="OrthoDB" id="5559162at2"/>
<dbReference type="PANTHER" id="PTHR11712">
    <property type="entry name" value="POLYKETIDE SYNTHASE-RELATED"/>
    <property type="match status" value="1"/>
</dbReference>
<dbReference type="InterPro" id="IPR014031">
    <property type="entry name" value="Ketoacyl_synth_C"/>
</dbReference>
<keyword evidence="3 4" id="KW-0808">Transferase</keyword>
<dbReference type="CDD" id="cd00834">
    <property type="entry name" value="KAS_I_II"/>
    <property type="match status" value="1"/>
</dbReference>
<comment type="similarity">
    <text evidence="2 4">Belongs to the thiolase-like superfamily. Beta-ketoacyl-ACP synthases family.</text>
</comment>
<dbReference type="InterPro" id="IPR018201">
    <property type="entry name" value="Ketoacyl_synth_AS"/>
</dbReference>
<dbReference type="EMBL" id="CP014476">
    <property type="protein sequence ID" value="AMK79115.1"/>
    <property type="molecule type" value="Genomic_DNA"/>
</dbReference>
<dbReference type="GO" id="GO:0006633">
    <property type="term" value="P:fatty acid biosynthetic process"/>
    <property type="evidence" value="ECO:0007669"/>
    <property type="project" value="UniProtKB-UniPathway"/>
</dbReference>
<reference evidence="6 7" key="1">
    <citation type="journal article" date="2015" name="Environ. Microbiol.">
        <title>Methane oxidation coupled to nitrate reduction under hypoxia by the Gammaproteobacterium Methylomonas denitrificans, sp. nov. type strain FJG1.</title>
        <authorList>
            <person name="Kits K.D."/>
            <person name="Klotz M.G."/>
            <person name="Stein L.Y."/>
        </authorList>
    </citation>
    <scope>NUCLEOTIDE SEQUENCE [LARGE SCALE GENOMIC DNA]</scope>
    <source>
        <strain evidence="6 7">FJG1</strain>
    </source>
</reference>
<proteinExistence type="inferred from homology"/>
<dbReference type="InterPro" id="IPR016039">
    <property type="entry name" value="Thiolase-like"/>
</dbReference>
<dbReference type="PROSITE" id="PS52004">
    <property type="entry name" value="KS3_2"/>
    <property type="match status" value="1"/>
</dbReference>
<feature type="domain" description="Ketosynthase family 3 (KS3)" evidence="5">
    <location>
        <begin position="1"/>
        <end position="399"/>
    </location>
</feature>
<evidence type="ECO:0000256" key="1">
    <source>
        <dbReference type="ARBA" id="ARBA00005194"/>
    </source>
</evidence>
<dbReference type="UniPathway" id="UPA00094"/>
<sequence>MSISPLISPVAVTAYQCVSAGGDDLEALYASLIANRTRLKPLTLFDIPFDTLVGEVTSPLPEIRSSLKAYDCRNARLTLKALAQGNFRADVERAIASYGAARVGLILGTSTSGIYDSENAYTHLLQNGVMPGDFYFTKVQTAQATAEFLRLELGLKGPCYAISTACSSSAKALAAAQRLLATDCCDAVLVAGVDSLCRLTLRGFNSLQLTSSEACRPMDAQRQGINIGEGAALLLLEMPSEENAGRPRLLAVGESSDAHHMSAPHPDGVGAATAMAQALRLAGRDVSEVDYINLHATASSLNDLSEARAVVSLFPNPPPCSGVKGLLGHTLGAAGAVETIVSLLALERGFLPGTCGLQQPDPECLFPVVAAPNLEISPRLILSNAFGFGGNNASVLLEAA</sequence>
<evidence type="ECO:0000256" key="3">
    <source>
        <dbReference type="ARBA" id="ARBA00022679"/>
    </source>
</evidence>
<accession>A0A140E6U1</accession>
<dbReference type="Pfam" id="PF00109">
    <property type="entry name" value="ketoacyl-synt"/>
    <property type="match status" value="1"/>
</dbReference>
<evidence type="ECO:0000256" key="4">
    <source>
        <dbReference type="RuleBase" id="RU003694"/>
    </source>
</evidence>
<dbReference type="GO" id="GO:0004315">
    <property type="term" value="F:3-oxoacyl-[acyl-carrier-protein] synthase activity"/>
    <property type="evidence" value="ECO:0007669"/>
    <property type="project" value="InterPro"/>
</dbReference>
<protein>
    <submittedName>
        <fullName evidence="6">3-ketoacyl-ACP synthase</fullName>
    </submittedName>
</protein>
<dbReference type="InterPro" id="IPR014030">
    <property type="entry name" value="Ketoacyl_synth_N"/>
</dbReference>
<dbReference type="STRING" id="1538553.JT25_021970"/>
<gene>
    <name evidence="6" type="ORF">JT25_021970</name>
</gene>
<organism evidence="6 7">
    <name type="scientific">Methylomonas denitrificans</name>
    <dbReference type="NCBI Taxonomy" id="1538553"/>
    <lineage>
        <taxon>Bacteria</taxon>
        <taxon>Pseudomonadati</taxon>
        <taxon>Pseudomonadota</taxon>
        <taxon>Gammaproteobacteria</taxon>
        <taxon>Methylococcales</taxon>
        <taxon>Methylococcaceae</taxon>
        <taxon>Methylomonas</taxon>
    </lineage>
</organism>
<dbReference type="AlphaFoldDB" id="A0A140E6U1"/>
<evidence type="ECO:0000313" key="7">
    <source>
        <dbReference type="Proteomes" id="UP000030512"/>
    </source>
</evidence>